<feature type="non-terminal residue" evidence="2">
    <location>
        <position position="41"/>
    </location>
</feature>
<evidence type="ECO:0000313" key="3">
    <source>
        <dbReference type="Proteomes" id="UP000663856"/>
    </source>
</evidence>
<protein>
    <submittedName>
        <fullName evidence="2">Uncharacterized protein</fullName>
    </submittedName>
</protein>
<feature type="region of interest" description="Disordered" evidence="1">
    <location>
        <begin position="1"/>
        <end position="21"/>
    </location>
</feature>
<dbReference type="AlphaFoldDB" id="A0A816Z0V6"/>
<sequence>MFNIPEPVPTPESVPSIPEPVRTIPGIARNCTEFRPIPELD</sequence>
<accession>A0A816Z0V6</accession>
<proteinExistence type="predicted"/>
<organism evidence="2 3">
    <name type="scientific">Rotaria magnacalcarata</name>
    <dbReference type="NCBI Taxonomy" id="392030"/>
    <lineage>
        <taxon>Eukaryota</taxon>
        <taxon>Metazoa</taxon>
        <taxon>Spiralia</taxon>
        <taxon>Gnathifera</taxon>
        <taxon>Rotifera</taxon>
        <taxon>Eurotatoria</taxon>
        <taxon>Bdelloidea</taxon>
        <taxon>Philodinida</taxon>
        <taxon>Philodinidae</taxon>
        <taxon>Rotaria</taxon>
    </lineage>
</organism>
<evidence type="ECO:0000313" key="2">
    <source>
        <dbReference type="EMBL" id="CAF2183472.1"/>
    </source>
</evidence>
<feature type="compositionally biased region" description="Pro residues" evidence="1">
    <location>
        <begin position="1"/>
        <end position="12"/>
    </location>
</feature>
<evidence type="ECO:0000256" key="1">
    <source>
        <dbReference type="SAM" id="MobiDB-lite"/>
    </source>
</evidence>
<dbReference type="Proteomes" id="UP000663856">
    <property type="component" value="Unassembled WGS sequence"/>
</dbReference>
<reference evidence="2" key="1">
    <citation type="submission" date="2021-02" db="EMBL/GenBank/DDBJ databases">
        <authorList>
            <person name="Nowell W R."/>
        </authorList>
    </citation>
    <scope>NUCLEOTIDE SEQUENCE</scope>
</reference>
<gene>
    <name evidence="2" type="ORF">WKI299_LOCUS33581</name>
</gene>
<comment type="caution">
    <text evidence="2">The sequence shown here is derived from an EMBL/GenBank/DDBJ whole genome shotgun (WGS) entry which is preliminary data.</text>
</comment>
<dbReference type="EMBL" id="CAJNRF010015939">
    <property type="protein sequence ID" value="CAF2183472.1"/>
    <property type="molecule type" value="Genomic_DNA"/>
</dbReference>
<name>A0A816Z0V6_9BILA</name>